<feature type="region of interest" description="Disordered" evidence="1">
    <location>
        <begin position="1"/>
        <end position="81"/>
    </location>
</feature>
<proteinExistence type="predicted"/>
<dbReference type="PANTHER" id="PTHR47591">
    <property type="entry name" value="ZINC FINGER PROTEIN ZAT2-RELATED"/>
    <property type="match status" value="1"/>
</dbReference>
<sequence>MKNPNHPSVYSNTDRKSPSSSPPHPPVPSSHNSGRRGGTSERGRQETTIMKTALEVLAELASDDSTNDCGGEGSGGGGVGTIQSGVASMELAVGGVCGGSTVVVQEGVGISSDQGQRAGKKRKSSEVKDPPSGKPSCPLCHKEFNSWKGAFGHMRKHPERDGEGKSTSSQPAGGVLFDLNEPVTVEAGSSNSAAERNEAMVSPPPPAAKENKLGFDLNELPGDDDNEDN</sequence>
<feature type="domain" description="C2H2-type" evidence="2">
    <location>
        <begin position="137"/>
        <end position="157"/>
    </location>
</feature>
<comment type="caution">
    <text evidence="3">The sequence shown here is derived from an EMBL/GenBank/DDBJ whole genome shotgun (WGS) entry which is preliminary data.</text>
</comment>
<feature type="compositionally biased region" description="Polar residues" evidence="1">
    <location>
        <begin position="1"/>
        <end position="12"/>
    </location>
</feature>
<feature type="compositionally biased region" description="Gly residues" evidence="1">
    <location>
        <begin position="70"/>
        <end position="80"/>
    </location>
</feature>
<evidence type="ECO:0000313" key="3">
    <source>
        <dbReference type="EMBL" id="CAL0311423.1"/>
    </source>
</evidence>
<evidence type="ECO:0000256" key="1">
    <source>
        <dbReference type="SAM" id="MobiDB-lite"/>
    </source>
</evidence>
<keyword evidence="4" id="KW-1185">Reference proteome</keyword>
<gene>
    <name evidence="3" type="ORF">LLUT_LOCUS12483</name>
</gene>
<reference evidence="3 4" key="1">
    <citation type="submission" date="2024-03" db="EMBL/GenBank/DDBJ databases">
        <authorList>
            <person name="Martinez-Hernandez J."/>
        </authorList>
    </citation>
    <scope>NUCLEOTIDE SEQUENCE [LARGE SCALE GENOMIC DNA]</scope>
</reference>
<dbReference type="AlphaFoldDB" id="A0AAV1WR30"/>
<dbReference type="EMBL" id="CAXHTB010000009">
    <property type="protein sequence ID" value="CAL0311423.1"/>
    <property type="molecule type" value="Genomic_DNA"/>
</dbReference>
<dbReference type="PROSITE" id="PS00028">
    <property type="entry name" value="ZINC_FINGER_C2H2_1"/>
    <property type="match status" value="1"/>
</dbReference>
<dbReference type="PANTHER" id="PTHR47591:SF13">
    <property type="entry name" value="OS02G0293900 PROTEIN"/>
    <property type="match status" value="1"/>
</dbReference>
<feature type="region of interest" description="Disordered" evidence="1">
    <location>
        <begin position="108"/>
        <end position="229"/>
    </location>
</feature>
<evidence type="ECO:0000259" key="2">
    <source>
        <dbReference type="PROSITE" id="PS00028"/>
    </source>
</evidence>
<name>A0AAV1WR30_LUPLU</name>
<dbReference type="InterPro" id="IPR013087">
    <property type="entry name" value="Znf_C2H2_type"/>
</dbReference>
<evidence type="ECO:0000313" key="4">
    <source>
        <dbReference type="Proteomes" id="UP001497480"/>
    </source>
</evidence>
<organism evidence="3 4">
    <name type="scientific">Lupinus luteus</name>
    <name type="common">European yellow lupine</name>
    <dbReference type="NCBI Taxonomy" id="3873"/>
    <lineage>
        <taxon>Eukaryota</taxon>
        <taxon>Viridiplantae</taxon>
        <taxon>Streptophyta</taxon>
        <taxon>Embryophyta</taxon>
        <taxon>Tracheophyta</taxon>
        <taxon>Spermatophyta</taxon>
        <taxon>Magnoliopsida</taxon>
        <taxon>eudicotyledons</taxon>
        <taxon>Gunneridae</taxon>
        <taxon>Pentapetalae</taxon>
        <taxon>rosids</taxon>
        <taxon>fabids</taxon>
        <taxon>Fabales</taxon>
        <taxon>Fabaceae</taxon>
        <taxon>Papilionoideae</taxon>
        <taxon>50 kb inversion clade</taxon>
        <taxon>genistoids sensu lato</taxon>
        <taxon>core genistoids</taxon>
        <taxon>Genisteae</taxon>
        <taxon>Lupinus</taxon>
    </lineage>
</organism>
<accession>A0AAV1WR30</accession>
<dbReference type="Proteomes" id="UP001497480">
    <property type="component" value="Unassembled WGS sequence"/>
</dbReference>
<protein>
    <recommendedName>
        <fullName evidence="2">C2H2-type domain-containing protein</fullName>
    </recommendedName>
</protein>